<dbReference type="Proteomes" id="UP001597362">
    <property type="component" value="Unassembled WGS sequence"/>
</dbReference>
<feature type="domain" description="Integrase catalytic" evidence="1">
    <location>
        <begin position="4"/>
        <end position="40"/>
    </location>
</feature>
<protein>
    <submittedName>
        <fullName evidence="2">IS3 family transposase</fullName>
    </submittedName>
</protein>
<evidence type="ECO:0000313" key="2">
    <source>
        <dbReference type="EMBL" id="MFD2116640.1"/>
    </source>
</evidence>
<keyword evidence="3" id="KW-1185">Reference proteome</keyword>
<accession>A0ABW4YLX7</accession>
<proteinExistence type="predicted"/>
<reference evidence="3" key="1">
    <citation type="journal article" date="2019" name="Int. J. Syst. Evol. Microbiol.">
        <title>The Global Catalogue of Microorganisms (GCM) 10K type strain sequencing project: providing services to taxonomists for standard genome sequencing and annotation.</title>
        <authorList>
            <consortium name="The Broad Institute Genomics Platform"/>
            <consortium name="The Broad Institute Genome Sequencing Center for Infectious Disease"/>
            <person name="Wu L."/>
            <person name="Ma J."/>
        </authorList>
    </citation>
    <scope>NUCLEOTIDE SEQUENCE [LARGE SCALE GENOMIC DNA]</scope>
    <source>
        <strain evidence="3">GH52</strain>
    </source>
</reference>
<dbReference type="RefSeq" id="WP_377773142.1">
    <property type="nucleotide sequence ID" value="NZ_JBHUHO010000031.1"/>
</dbReference>
<dbReference type="InterPro" id="IPR001584">
    <property type="entry name" value="Integrase_cat-core"/>
</dbReference>
<dbReference type="Pfam" id="PF13333">
    <property type="entry name" value="rve_2"/>
    <property type="match status" value="1"/>
</dbReference>
<name>A0ABW4YLX7_9BACL</name>
<evidence type="ECO:0000259" key="1">
    <source>
        <dbReference type="Pfam" id="PF13333"/>
    </source>
</evidence>
<evidence type="ECO:0000313" key="3">
    <source>
        <dbReference type="Proteomes" id="UP001597362"/>
    </source>
</evidence>
<organism evidence="2 3">
    <name type="scientific">Paenibacillus yanchengensis</name>
    <dbReference type="NCBI Taxonomy" id="2035833"/>
    <lineage>
        <taxon>Bacteria</taxon>
        <taxon>Bacillati</taxon>
        <taxon>Bacillota</taxon>
        <taxon>Bacilli</taxon>
        <taxon>Bacillales</taxon>
        <taxon>Paenibacillaceae</taxon>
        <taxon>Paenibacillus</taxon>
    </lineage>
</organism>
<dbReference type="EMBL" id="JBHUHO010000031">
    <property type="protein sequence ID" value="MFD2116640.1"/>
    <property type="molecule type" value="Genomic_DNA"/>
</dbReference>
<sequence>MSHNLKQLQIELSDYIHWFNKHRIYENSGNVIIAQYRLKALKKVFLVLQYQ</sequence>
<gene>
    <name evidence="2" type="ORF">ACFSJH_13000</name>
</gene>
<comment type="caution">
    <text evidence="2">The sequence shown here is derived from an EMBL/GenBank/DDBJ whole genome shotgun (WGS) entry which is preliminary data.</text>
</comment>